<evidence type="ECO:0000313" key="3">
    <source>
        <dbReference type="Proteomes" id="UP000886595"/>
    </source>
</evidence>
<gene>
    <name evidence="2" type="ORF">Bca52824_010836</name>
</gene>
<evidence type="ECO:0000256" key="1">
    <source>
        <dbReference type="SAM" id="MobiDB-lite"/>
    </source>
</evidence>
<keyword evidence="3" id="KW-1185">Reference proteome</keyword>
<feature type="region of interest" description="Disordered" evidence="1">
    <location>
        <begin position="63"/>
        <end position="82"/>
    </location>
</feature>
<sequence>MNHARVIDTSLVLNYDLSGGIEKVPRPSLNHLCNCRCVQKVEATMKLVLAKLEHGADTSVPLPDEVKAGTCSQSETQRISLW</sequence>
<dbReference type="AlphaFoldDB" id="A0A8X7WGT4"/>
<dbReference type="Proteomes" id="UP000886595">
    <property type="component" value="Unassembled WGS sequence"/>
</dbReference>
<dbReference type="OrthoDB" id="206335at2759"/>
<reference evidence="2 3" key="1">
    <citation type="submission" date="2020-02" db="EMBL/GenBank/DDBJ databases">
        <authorList>
            <person name="Ma Q."/>
            <person name="Huang Y."/>
            <person name="Song X."/>
            <person name="Pei D."/>
        </authorList>
    </citation>
    <scope>NUCLEOTIDE SEQUENCE [LARGE SCALE GENOMIC DNA]</scope>
    <source>
        <strain evidence="2">Sxm20200214</strain>
        <tissue evidence="2">Leaf</tissue>
    </source>
</reference>
<feature type="compositionally biased region" description="Polar residues" evidence="1">
    <location>
        <begin position="70"/>
        <end position="82"/>
    </location>
</feature>
<comment type="caution">
    <text evidence="2">The sequence shown here is derived from an EMBL/GenBank/DDBJ whole genome shotgun (WGS) entry which is preliminary data.</text>
</comment>
<proteinExistence type="predicted"/>
<protein>
    <submittedName>
        <fullName evidence="2">Uncharacterized protein</fullName>
    </submittedName>
</protein>
<name>A0A8X7WGT4_BRACI</name>
<organism evidence="2 3">
    <name type="scientific">Brassica carinata</name>
    <name type="common">Ethiopian mustard</name>
    <name type="synonym">Abyssinian cabbage</name>
    <dbReference type="NCBI Taxonomy" id="52824"/>
    <lineage>
        <taxon>Eukaryota</taxon>
        <taxon>Viridiplantae</taxon>
        <taxon>Streptophyta</taxon>
        <taxon>Embryophyta</taxon>
        <taxon>Tracheophyta</taxon>
        <taxon>Spermatophyta</taxon>
        <taxon>Magnoliopsida</taxon>
        <taxon>eudicotyledons</taxon>
        <taxon>Gunneridae</taxon>
        <taxon>Pentapetalae</taxon>
        <taxon>rosids</taxon>
        <taxon>malvids</taxon>
        <taxon>Brassicales</taxon>
        <taxon>Brassicaceae</taxon>
        <taxon>Brassiceae</taxon>
        <taxon>Brassica</taxon>
    </lineage>
</organism>
<evidence type="ECO:0000313" key="2">
    <source>
        <dbReference type="EMBL" id="KAG2328108.1"/>
    </source>
</evidence>
<accession>A0A8X7WGT4</accession>
<dbReference type="EMBL" id="JAAMPC010000002">
    <property type="protein sequence ID" value="KAG2328108.1"/>
    <property type="molecule type" value="Genomic_DNA"/>
</dbReference>